<protein>
    <submittedName>
        <fullName evidence="3">Uncharacterized protein</fullName>
    </submittedName>
</protein>
<organism evidence="3 4">
    <name type="scientific">Aspergillus heteromorphus CBS 117.55</name>
    <dbReference type="NCBI Taxonomy" id="1448321"/>
    <lineage>
        <taxon>Eukaryota</taxon>
        <taxon>Fungi</taxon>
        <taxon>Dikarya</taxon>
        <taxon>Ascomycota</taxon>
        <taxon>Pezizomycotina</taxon>
        <taxon>Eurotiomycetes</taxon>
        <taxon>Eurotiomycetidae</taxon>
        <taxon>Eurotiales</taxon>
        <taxon>Aspergillaceae</taxon>
        <taxon>Aspergillus</taxon>
        <taxon>Aspergillus subgen. Circumdati</taxon>
    </lineage>
</organism>
<dbReference type="Proteomes" id="UP000247233">
    <property type="component" value="Unassembled WGS sequence"/>
</dbReference>
<proteinExistence type="predicted"/>
<keyword evidence="2" id="KW-1133">Transmembrane helix</keyword>
<reference evidence="3 4" key="1">
    <citation type="submission" date="2016-12" db="EMBL/GenBank/DDBJ databases">
        <title>The genomes of Aspergillus section Nigri reveals drivers in fungal speciation.</title>
        <authorList>
            <consortium name="DOE Joint Genome Institute"/>
            <person name="Vesth T.C."/>
            <person name="Nybo J."/>
            <person name="Theobald S."/>
            <person name="Brandl J."/>
            <person name="Frisvad J.C."/>
            <person name="Nielsen K.F."/>
            <person name="Lyhne E.K."/>
            <person name="Kogle M.E."/>
            <person name="Kuo A."/>
            <person name="Riley R."/>
            <person name="Clum A."/>
            <person name="Nolan M."/>
            <person name="Lipzen A."/>
            <person name="Salamov A."/>
            <person name="Henrissat B."/>
            <person name="Wiebenga A."/>
            <person name="De Vries R.P."/>
            <person name="Grigoriev I.V."/>
            <person name="Mortensen U.H."/>
            <person name="Andersen M.R."/>
            <person name="Baker S.E."/>
        </authorList>
    </citation>
    <scope>NUCLEOTIDE SEQUENCE [LARGE SCALE GENOMIC DNA]</scope>
    <source>
        <strain evidence="3 4">CBS 117.55</strain>
    </source>
</reference>
<keyword evidence="2" id="KW-0812">Transmembrane</keyword>
<dbReference type="AlphaFoldDB" id="A0A317WFC7"/>
<feature type="compositionally biased region" description="Basic residues" evidence="1">
    <location>
        <begin position="90"/>
        <end position="113"/>
    </location>
</feature>
<dbReference type="VEuPathDB" id="FungiDB:BO70DRAFT_32484"/>
<feature type="compositionally biased region" description="Polar residues" evidence="1">
    <location>
        <begin position="213"/>
        <end position="246"/>
    </location>
</feature>
<comment type="caution">
    <text evidence="3">The sequence shown here is derived from an EMBL/GenBank/DDBJ whole genome shotgun (WGS) entry which is preliminary data.</text>
</comment>
<feature type="region of interest" description="Disordered" evidence="1">
    <location>
        <begin position="158"/>
        <end position="196"/>
    </location>
</feature>
<evidence type="ECO:0000256" key="1">
    <source>
        <dbReference type="SAM" id="MobiDB-lite"/>
    </source>
</evidence>
<evidence type="ECO:0000313" key="4">
    <source>
        <dbReference type="Proteomes" id="UP000247233"/>
    </source>
</evidence>
<dbReference type="GeneID" id="37062864"/>
<evidence type="ECO:0000256" key="2">
    <source>
        <dbReference type="SAM" id="Phobius"/>
    </source>
</evidence>
<evidence type="ECO:0000313" key="3">
    <source>
        <dbReference type="EMBL" id="PWY82950.1"/>
    </source>
</evidence>
<gene>
    <name evidence="3" type="ORF">BO70DRAFT_32484</name>
</gene>
<keyword evidence="2" id="KW-0472">Membrane</keyword>
<feature type="transmembrane region" description="Helical" evidence="2">
    <location>
        <begin position="12"/>
        <end position="39"/>
    </location>
</feature>
<sequence length="255" mass="27561">MSFSFVSTFVALPLLILVSIPLVIFACITIPLALLILLFRLFLLYIDLCQYVVKTRFGTSDRTSTSPSPSTPALFDFPAPSLPSTSSTTTRRRSSLGPHNHHHHHTHTHRHRPTPPGSTNANSPPTPHLLNLISGDEARDFEGLGGWRNAPNAKPYLAVSGTVSPNSISNDNTNTNTTGPSPNDPRTHPPTPSAPTTEKIQMLTMMTTTNALGSQSTAAWNSPPSRFSAAPPQQTTSIPSLGNTASRRPPSRLRY</sequence>
<dbReference type="RefSeq" id="XP_025399664.1">
    <property type="nucleotide sequence ID" value="XM_025540627.1"/>
</dbReference>
<accession>A0A317WFC7</accession>
<feature type="region of interest" description="Disordered" evidence="1">
    <location>
        <begin position="59"/>
        <end position="132"/>
    </location>
</feature>
<feature type="compositionally biased region" description="Low complexity" evidence="1">
    <location>
        <begin position="63"/>
        <end position="72"/>
    </location>
</feature>
<name>A0A317WFC7_9EURO</name>
<feature type="compositionally biased region" description="Low complexity" evidence="1">
    <location>
        <begin position="164"/>
        <end position="181"/>
    </location>
</feature>
<dbReference type="OrthoDB" id="4492972at2759"/>
<dbReference type="EMBL" id="MSFL01000011">
    <property type="protein sequence ID" value="PWY82950.1"/>
    <property type="molecule type" value="Genomic_DNA"/>
</dbReference>
<keyword evidence="4" id="KW-1185">Reference proteome</keyword>
<feature type="region of interest" description="Disordered" evidence="1">
    <location>
        <begin position="213"/>
        <end position="255"/>
    </location>
</feature>